<accession>A0A9D1GNS7</accession>
<organism evidence="2 3">
    <name type="scientific">Candidatus Cryptobacteroides merdipullorum</name>
    <dbReference type="NCBI Taxonomy" id="2840771"/>
    <lineage>
        <taxon>Bacteria</taxon>
        <taxon>Pseudomonadati</taxon>
        <taxon>Bacteroidota</taxon>
        <taxon>Bacteroidia</taxon>
        <taxon>Bacteroidales</taxon>
        <taxon>Candidatus Cryptobacteroides</taxon>
    </lineage>
</organism>
<comment type="caution">
    <text evidence="2">The sequence shown here is derived from an EMBL/GenBank/DDBJ whole genome shotgun (WGS) entry which is preliminary data.</text>
</comment>
<dbReference type="PANTHER" id="PTHR39165">
    <property type="entry name" value="IG HYPOTHETICAL 17883"/>
    <property type="match status" value="1"/>
</dbReference>
<keyword evidence="1" id="KW-1133">Transmembrane helix</keyword>
<feature type="transmembrane region" description="Helical" evidence="1">
    <location>
        <begin position="138"/>
        <end position="160"/>
    </location>
</feature>
<name>A0A9D1GNS7_9BACT</name>
<dbReference type="PANTHER" id="PTHR39165:SF1">
    <property type="entry name" value="DUF456 DOMAIN-CONTAINING PROTEIN"/>
    <property type="match status" value="1"/>
</dbReference>
<sequence>MEIVVAIIAIIFAVVGIIGSVAPALPGPPLAWVGVLLMYLWGGTNGDGEPMSLTILLVMLGVTALVTVLDYIVPAWFTKTTGGSKYASRGAMVGLFLGMFIPLPVGMIATSLICSFLAELVFSQKDAAGSLKSAFGAFLGFLFGSGIKIIACGVMLWYIIVYI</sequence>
<dbReference type="AlphaFoldDB" id="A0A9D1GNS7"/>
<feature type="transmembrane region" description="Helical" evidence="1">
    <location>
        <begin position="50"/>
        <end position="73"/>
    </location>
</feature>
<feature type="transmembrane region" description="Helical" evidence="1">
    <location>
        <begin position="93"/>
        <end position="118"/>
    </location>
</feature>
<keyword evidence="1" id="KW-0472">Membrane</keyword>
<gene>
    <name evidence="2" type="ORF">IAC35_01285</name>
</gene>
<reference evidence="2" key="2">
    <citation type="journal article" date="2021" name="PeerJ">
        <title>Extensive microbial diversity within the chicken gut microbiome revealed by metagenomics and culture.</title>
        <authorList>
            <person name="Gilroy R."/>
            <person name="Ravi A."/>
            <person name="Getino M."/>
            <person name="Pursley I."/>
            <person name="Horton D.L."/>
            <person name="Alikhan N.F."/>
            <person name="Baker D."/>
            <person name="Gharbi K."/>
            <person name="Hall N."/>
            <person name="Watson M."/>
            <person name="Adriaenssens E.M."/>
            <person name="Foster-Nyarko E."/>
            <person name="Jarju S."/>
            <person name="Secka A."/>
            <person name="Antonio M."/>
            <person name="Oren A."/>
            <person name="Chaudhuri R.R."/>
            <person name="La Ragione R."/>
            <person name="Hildebrand F."/>
            <person name="Pallen M.J."/>
        </authorList>
    </citation>
    <scope>NUCLEOTIDE SEQUENCE</scope>
    <source>
        <strain evidence="2">ChiHecec2B26-709</strain>
    </source>
</reference>
<evidence type="ECO:0000313" key="3">
    <source>
        <dbReference type="Proteomes" id="UP000886881"/>
    </source>
</evidence>
<dbReference type="Pfam" id="PF04306">
    <property type="entry name" value="DUF456"/>
    <property type="match status" value="1"/>
</dbReference>
<keyword evidence="1" id="KW-0812">Transmembrane</keyword>
<dbReference type="EMBL" id="DVLC01000025">
    <property type="protein sequence ID" value="HIT46472.1"/>
    <property type="molecule type" value="Genomic_DNA"/>
</dbReference>
<evidence type="ECO:0000256" key="1">
    <source>
        <dbReference type="SAM" id="Phobius"/>
    </source>
</evidence>
<reference evidence="2" key="1">
    <citation type="submission" date="2020-10" db="EMBL/GenBank/DDBJ databases">
        <authorList>
            <person name="Gilroy R."/>
        </authorList>
    </citation>
    <scope>NUCLEOTIDE SEQUENCE</scope>
    <source>
        <strain evidence="2">ChiHecec2B26-709</strain>
    </source>
</reference>
<evidence type="ECO:0000313" key="2">
    <source>
        <dbReference type="EMBL" id="HIT46472.1"/>
    </source>
</evidence>
<proteinExistence type="predicted"/>
<dbReference type="InterPro" id="IPR007403">
    <property type="entry name" value="DUF456"/>
</dbReference>
<protein>
    <submittedName>
        <fullName evidence="2">DUF456 domain-containing protein</fullName>
    </submittedName>
</protein>
<dbReference type="Proteomes" id="UP000886881">
    <property type="component" value="Unassembled WGS sequence"/>
</dbReference>